<feature type="chain" id="PRO_5045528057" description="DUF3558 domain-containing protein" evidence="1">
    <location>
        <begin position="23"/>
        <end position="172"/>
    </location>
</feature>
<keyword evidence="3" id="KW-1185">Reference proteome</keyword>
<evidence type="ECO:0000256" key="1">
    <source>
        <dbReference type="SAM" id="SignalP"/>
    </source>
</evidence>
<evidence type="ECO:0008006" key="4">
    <source>
        <dbReference type="Google" id="ProtNLM"/>
    </source>
</evidence>
<name>A0ABU0ZD44_9ACTN</name>
<dbReference type="PROSITE" id="PS51257">
    <property type="entry name" value="PROKAR_LIPOPROTEIN"/>
    <property type="match status" value="1"/>
</dbReference>
<evidence type="ECO:0000313" key="2">
    <source>
        <dbReference type="EMBL" id="MDQ7904980.1"/>
    </source>
</evidence>
<sequence>MRRMLAALAVVGALAACGRAEEAPPAAPLETVVPVEETAAAGETAPPTASAVDPCALVSKAEAEALAGLKMQDAVRAPESCSYTTPPTGTTGQVEVYIGDGAKKQYDIELQLGHELAPLSGAGDEAYTYVDGLTVYVNKGGVWTSLHLVRIDDPAKFRARLEELARTMSTRY</sequence>
<feature type="signal peptide" evidence="1">
    <location>
        <begin position="1"/>
        <end position="22"/>
    </location>
</feature>
<dbReference type="Proteomes" id="UP001230908">
    <property type="component" value="Unassembled WGS sequence"/>
</dbReference>
<gene>
    <name evidence="2" type="ORF">RB614_10645</name>
</gene>
<dbReference type="EMBL" id="JAVHUY010000008">
    <property type="protein sequence ID" value="MDQ7904980.1"/>
    <property type="molecule type" value="Genomic_DNA"/>
</dbReference>
<proteinExistence type="predicted"/>
<organism evidence="2 3">
    <name type="scientific">Phytohabitans maris</name>
    <dbReference type="NCBI Taxonomy" id="3071409"/>
    <lineage>
        <taxon>Bacteria</taxon>
        <taxon>Bacillati</taxon>
        <taxon>Actinomycetota</taxon>
        <taxon>Actinomycetes</taxon>
        <taxon>Micromonosporales</taxon>
        <taxon>Micromonosporaceae</taxon>
    </lineage>
</organism>
<dbReference type="RefSeq" id="WP_308712246.1">
    <property type="nucleotide sequence ID" value="NZ_JAVHUY010000008.1"/>
</dbReference>
<protein>
    <recommendedName>
        <fullName evidence="4">DUF3558 domain-containing protein</fullName>
    </recommendedName>
</protein>
<keyword evidence="1" id="KW-0732">Signal</keyword>
<comment type="caution">
    <text evidence="2">The sequence shown here is derived from an EMBL/GenBank/DDBJ whole genome shotgun (WGS) entry which is preliminary data.</text>
</comment>
<reference evidence="2 3" key="1">
    <citation type="submission" date="2023-08" db="EMBL/GenBank/DDBJ databases">
        <title>Phytohabitans sansha sp. nov., isolated from marine sediment.</title>
        <authorList>
            <person name="Zhao Y."/>
            <person name="Yi K."/>
        </authorList>
    </citation>
    <scope>NUCLEOTIDE SEQUENCE [LARGE SCALE GENOMIC DNA]</scope>
    <source>
        <strain evidence="2 3">ZYX-F-186</strain>
    </source>
</reference>
<evidence type="ECO:0000313" key="3">
    <source>
        <dbReference type="Proteomes" id="UP001230908"/>
    </source>
</evidence>
<accession>A0ABU0ZD44</accession>